<protein>
    <submittedName>
        <fullName evidence="4">CoA-transferase</fullName>
        <ecNumber evidence="4">2.8.3.-</ecNumber>
    </submittedName>
</protein>
<dbReference type="Pfam" id="PF01144">
    <property type="entry name" value="CoA_trans"/>
    <property type="match status" value="1"/>
</dbReference>
<name>A0ABV5IJP1_9ACTN</name>
<dbReference type="PIRSF" id="PIRSF000858">
    <property type="entry name" value="SCOT-t"/>
    <property type="match status" value="1"/>
</dbReference>
<dbReference type="EC" id="2.8.3.-" evidence="4"/>
<dbReference type="SMART" id="SM00882">
    <property type="entry name" value="CoA_trans"/>
    <property type="match status" value="1"/>
</dbReference>
<evidence type="ECO:0000313" key="4">
    <source>
        <dbReference type="EMBL" id="MFB9204754.1"/>
    </source>
</evidence>
<dbReference type="InterPro" id="IPR037171">
    <property type="entry name" value="NagB/RpiA_transferase-like"/>
</dbReference>
<comment type="caution">
    <text evidence="4">The sequence shown here is derived from an EMBL/GenBank/DDBJ whole genome shotgun (WGS) entry which is preliminary data.</text>
</comment>
<proteinExistence type="inferred from homology"/>
<dbReference type="RefSeq" id="WP_189650299.1">
    <property type="nucleotide sequence ID" value="NZ_BMRC01000013.1"/>
</dbReference>
<evidence type="ECO:0000256" key="2">
    <source>
        <dbReference type="ARBA" id="ARBA00022679"/>
    </source>
</evidence>
<dbReference type="InterPro" id="IPR004165">
    <property type="entry name" value="CoA_trans_fam_I"/>
</dbReference>
<dbReference type="GO" id="GO:0016740">
    <property type="term" value="F:transferase activity"/>
    <property type="evidence" value="ECO:0007669"/>
    <property type="project" value="UniProtKB-KW"/>
</dbReference>
<dbReference type="SUPFAM" id="SSF100950">
    <property type="entry name" value="NagB/RpiA/CoA transferase-like"/>
    <property type="match status" value="2"/>
</dbReference>
<keyword evidence="5" id="KW-1185">Reference proteome</keyword>
<keyword evidence="2 3" id="KW-0808">Transferase</keyword>
<dbReference type="InterPro" id="IPR014388">
    <property type="entry name" value="3-oxoacid_CoA-transferase"/>
</dbReference>
<dbReference type="Proteomes" id="UP001589647">
    <property type="component" value="Unassembled WGS sequence"/>
</dbReference>
<accession>A0ABV5IJP1</accession>
<sequence length="536" mass="56347">MSGGPGRSHGANGRGRTGKVCGAAEAVALIADHQAVASTGVIGWLTPDALLAALGERFATTGAPRELTFYFPCATGDAVGIGGMDHVARKGLMRRIVSGSFINPRHPVTGARPALTELIQNDLVEAYNWPMGAAMHWLREVARGGPGYLTRVGLGTYADPRHGGGRFTGLAQEDLVELVELRGEEYLFYPSWPLHAGLVRASSADPDGNLSFEDQPLFSSALAIALAVKACGGTVIAQVSRVVPAGTLPAREMRVPGALVDRVVVVPDAPMTTGVRHDPGYLGHVPDVVARVPRLPSGPDKVIARRVAREVRPGETSIFGFGASSDAVLAMAEDGLLDEGRLADHLFTTEHGSFGGIVMSGWQFSANYSPRALLDGPSQFDFIDGGGCPFAALAFAQIDADGNVNVSRFGAANPGAGGFVDIAHNARRLVFAGTLTTDGLRVDCGGGGLRILAEGRVRKLVPRAGHVTYRLGEGVRRGQWARIVTERAVLDVTSGGLELVELADGVDLRRDVLDQIGFPVRVSPSLVPMDPALFLP</sequence>
<dbReference type="PANTHER" id="PTHR43293">
    <property type="entry name" value="ACETATE COA-TRANSFERASE YDIF"/>
    <property type="match status" value="1"/>
</dbReference>
<evidence type="ECO:0000256" key="3">
    <source>
        <dbReference type="PIRNR" id="PIRNR000858"/>
    </source>
</evidence>
<dbReference type="EMBL" id="JBHMEI010000020">
    <property type="protein sequence ID" value="MFB9204754.1"/>
    <property type="molecule type" value="Genomic_DNA"/>
</dbReference>
<reference evidence="4 5" key="1">
    <citation type="submission" date="2024-09" db="EMBL/GenBank/DDBJ databases">
        <authorList>
            <person name="Sun Q."/>
            <person name="Mori K."/>
        </authorList>
    </citation>
    <scope>NUCLEOTIDE SEQUENCE [LARGE SCALE GENOMIC DNA]</scope>
    <source>
        <strain evidence="4 5">CCM 3426</strain>
    </source>
</reference>
<organism evidence="4 5">
    <name type="scientific">Nonomuraea spiralis</name>
    <dbReference type="NCBI Taxonomy" id="46182"/>
    <lineage>
        <taxon>Bacteria</taxon>
        <taxon>Bacillati</taxon>
        <taxon>Actinomycetota</taxon>
        <taxon>Actinomycetes</taxon>
        <taxon>Streptosporangiales</taxon>
        <taxon>Streptosporangiaceae</taxon>
        <taxon>Nonomuraea</taxon>
    </lineage>
</organism>
<dbReference type="PANTHER" id="PTHR43293:SF1">
    <property type="entry name" value="ACETATE COA-TRANSFERASE YDIF"/>
    <property type="match status" value="1"/>
</dbReference>
<evidence type="ECO:0000313" key="5">
    <source>
        <dbReference type="Proteomes" id="UP001589647"/>
    </source>
</evidence>
<dbReference type="Gene3D" id="3.40.1080.10">
    <property type="entry name" value="Glutaconate Coenzyme A-transferase"/>
    <property type="match status" value="2"/>
</dbReference>
<comment type="similarity">
    <text evidence="1 3">Belongs to the 3-oxoacid CoA-transferase family.</text>
</comment>
<gene>
    <name evidence="4" type="ORF">ACFFV7_26415</name>
</gene>
<evidence type="ECO:0000256" key="1">
    <source>
        <dbReference type="ARBA" id="ARBA00007154"/>
    </source>
</evidence>